<dbReference type="InterPro" id="IPR006034">
    <property type="entry name" value="Asparaginase/glutaminase-like"/>
</dbReference>
<feature type="domain" description="L-asparaginase N-terminal" evidence="2">
    <location>
        <begin position="2"/>
        <end position="169"/>
    </location>
</feature>
<dbReference type="PRINTS" id="PR00139">
    <property type="entry name" value="ASNGLNASE"/>
</dbReference>
<dbReference type="SFLD" id="SFLDS00057">
    <property type="entry name" value="Glutaminase/Asparaginase"/>
    <property type="match status" value="1"/>
</dbReference>
<dbReference type="Gene3D" id="3.40.50.40">
    <property type="match status" value="1"/>
</dbReference>
<dbReference type="PANTHER" id="PTHR11707">
    <property type="entry name" value="L-ASPARAGINASE"/>
    <property type="match status" value="1"/>
</dbReference>
<evidence type="ECO:0000259" key="3">
    <source>
        <dbReference type="Pfam" id="PF17763"/>
    </source>
</evidence>
<organism evidence="4">
    <name type="scientific">Gulosibacter sediminis</name>
    <dbReference type="NCBI Taxonomy" id="1729695"/>
    <lineage>
        <taxon>Bacteria</taxon>
        <taxon>Bacillati</taxon>
        <taxon>Actinomycetota</taxon>
        <taxon>Actinomycetes</taxon>
        <taxon>Micrococcales</taxon>
        <taxon>Microbacteriaceae</taxon>
        <taxon>Gulosibacter</taxon>
    </lineage>
</organism>
<reference evidence="4" key="1">
    <citation type="submission" date="2022-05" db="EMBL/GenBank/DDBJ databases">
        <title>Complete genome sequence of toluene-degrading Gulosibacter sediminis strain ACHW.36C.</title>
        <authorList>
            <person name="Wai A.C."/>
            <person name="Lai G.K."/>
            <person name="Griffin S.D."/>
            <person name="Leung F.C."/>
        </authorList>
    </citation>
    <scope>NUCLEOTIDE SEQUENCE [LARGE SCALE GENOMIC DNA]</scope>
    <source>
        <strain evidence="4">ACHW.36C</strain>
    </source>
</reference>
<dbReference type="SUPFAM" id="SSF53774">
    <property type="entry name" value="Glutaminase/Asparaginase"/>
    <property type="match status" value="1"/>
</dbReference>
<dbReference type="InterPro" id="IPR027475">
    <property type="entry name" value="Asparaginase/glutaminase_AS2"/>
</dbReference>
<evidence type="ECO:0000313" key="4">
    <source>
        <dbReference type="EMBL" id="UQN16131.1"/>
    </source>
</evidence>
<accession>A0ABY4N0A2</accession>
<dbReference type="PROSITE" id="PS00917">
    <property type="entry name" value="ASN_GLN_ASE_2"/>
    <property type="match status" value="1"/>
</dbReference>
<protein>
    <submittedName>
        <fullName evidence="4">Asparaginase</fullName>
    </submittedName>
</protein>
<gene>
    <name evidence="4" type="ORF">M3M28_08835</name>
</gene>
<evidence type="ECO:0000256" key="1">
    <source>
        <dbReference type="PROSITE-ProRule" id="PRU10100"/>
    </source>
</evidence>
<dbReference type="EMBL" id="CP097160">
    <property type="protein sequence ID" value="UQN16131.1"/>
    <property type="molecule type" value="Genomic_DNA"/>
</dbReference>
<evidence type="ECO:0000259" key="2">
    <source>
        <dbReference type="Pfam" id="PF00710"/>
    </source>
</evidence>
<name>A0ABY4N0A2_9MICO</name>
<dbReference type="Pfam" id="PF17763">
    <property type="entry name" value="Asparaginase_C"/>
    <property type="match status" value="1"/>
</dbReference>
<sequence>MLVVYTGGTFGMFDNGQGLEASTDLETDLAEMVQIAQVTTGVHPWRYVALGEVIDSADADLDHALSIAGLLREGSAQARGIVVVHGTDTLAYVASVSAFALRDLSIPIVFTGAQRSFREIETDATSNFLAAYEAASDGQPGVRIAFGGVILPAVRAVKRSSDEDAAFVDYRSASRRNLGDTAPGTYVPAAVTTRPVDSDSVRPSVGLLRVFPGFGAELLRAAIRLYPDGLVLECYGAGTAPMSSPGMYEAVADAVKARTPIVIVTQCQTGAVQLGRYAVGAQLYQAGAWSGGDLTAEAALAKLGVLAASELDWEQRRLTFAKNLVGERIGS</sequence>
<dbReference type="InterPro" id="IPR027474">
    <property type="entry name" value="L-asparaginase_N"/>
</dbReference>
<proteinExistence type="predicted"/>
<dbReference type="PIRSF" id="PIRSF500176">
    <property type="entry name" value="L_ASNase"/>
    <property type="match status" value="1"/>
</dbReference>
<feature type="active site" evidence="1">
    <location>
        <position position="87"/>
    </location>
</feature>
<dbReference type="InterPro" id="IPR040919">
    <property type="entry name" value="Asparaginase_C"/>
</dbReference>
<dbReference type="Gene3D" id="3.40.50.1170">
    <property type="entry name" value="L-asparaginase, N-terminal domain"/>
    <property type="match status" value="1"/>
</dbReference>
<dbReference type="Pfam" id="PF00710">
    <property type="entry name" value="Asparaginase"/>
    <property type="match status" value="1"/>
</dbReference>
<dbReference type="InterPro" id="IPR027473">
    <property type="entry name" value="L-asparaginase_C"/>
</dbReference>
<dbReference type="InterPro" id="IPR037152">
    <property type="entry name" value="L-asparaginase_N_sf"/>
</dbReference>
<dbReference type="PROSITE" id="PS51732">
    <property type="entry name" value="ASN_GLN_ASE_3"/>
    <property type="match status" value="1"/>
</dbReference>
<dbReference type="InterPro" id="IPR036152">
    <property type="entry name" value="Asp/glu_Ase-like_sf"/>
</dbReference>
<dbReference type="SMART" id="SM00870">
    <property type="entry name" value="Asparaginase"/>
    <property type="match status" value="1"/>
</dbReference>
<dbReference type="PANTHER" id="PTHR11707:SF28">
    <property type="entry name" value="60 KDA LYSOPHOSPHOLIPASE"/>
    <property type="match status" value="1"/>
</dbReference>
<dbReference type="InterPro" id="IPR041725">
    <property type="entry name" value="L-asparaginase_I"/>
</dbReference>
<dbReference type="CDD" id="cd08963">
    <property type="entry name" value="L-asparaginase_I"/>
    <property type="match status" value="1"/>
</dbReference>
<feature type="domain" description="Asparaginase/glutaminase C-terminal" evidence="3">
    <location>
        <begin position="205"/>
        <end position="319"/>
    </location>
</feature>
<dbReference type="PIRSF" id="PIRSF001220">
    <property type="entry name" value="L-ASNase_gatD"/>
    <property type="match status" value="1"/>
</dbReference>